<gene>
    <name evidence="9" type="ORF">FPZ11_13705</name>
</gene>
<evidence type="ECO:0000259" key="8">
    <source>
        <dbReference type="PROSITE" id="PS50928"/>
    </source>
</evidence>
<dbReference type="GO" id="GO:0005886">
    <property type="term" value="C:plasma membrane"/>
    <property type="evidence" value="ECO:0007669"/>
    <property type="project" value="UniProtKB-SubCell"/>
</dbReference>
<dbReference type="PROSITE" id="PS50928">
    <property type="entry name" value="ABC_TM1"/>
    <property type="match status" value="1"/>
</dbReference>
<evidence type="ECO:0000256" key="2">
    <source>
        <dbReference type="ARBA" id="ARBA00022448"/>
    </source>
</evidence>
<dbReference type="Pfam" id="PF00528">
    <property type="entry name" value="BPD_transp_1"/>
    <property type="match status" value="1"/>
</dbReference>
<feature type="transmembrane region" description="Helical" evidence="7">
    <location>
        <begin position="20"/>
        <end position="46"/>
    </location>
</feature>
<feature type="transmembrane region" description="Helical" evidence="7">
    <location>
        <begin position="76"/>
        <end position="101"/>
    </location>
</feature>
<evidence type="ECO:0000313" key="10">
    <source>
        <dbReference type="Proteomes" id="UP000320216"/>
    </source>
</evidence>
<sequence length="297" mass="31990">MTAALAPHTKRRGSSAVLGYALLAPSLFGVVVFLLVPIVVVVWLSFQQWDLIGPARFAGLKNWAAVFTDPSFAQSLLVTVVFSVLVVVLQLVLGILVAVLLTQRLPGSGVFRVIFVIPWVCAPLALGVVWNAIFQPTGGALNTILGTHTSWLTSPVLALLCVVTVSVWSQVGYVSLFFMAGLAVIPDAVVEAARVDGAGAARIFFTIKLPLLRPTMFFVLVTSIIGAMQAFDTIYSLTQGGPMNATNVLAYRIYQKAFTAFDLGQAAVTALVLFVILVVVTLAQQLYFRRRITYDLS</sequence>
<keyword evidence="4 7" id="KW-0812">Transmembrane</keyword>
<keyword evidence="10" id="KW-1185">Reference proteome</keyword>
<evidence type="ECO:0000256" key="1">
    <source>
        <dbReference type="ARBA" id="ARBA00004651"/>
    </source>
</evidence>
<dbReference type="PANTHER" id="PTHR30193:SF37">
    <property type="entry name" value="INNER MEMBRANE ABC TRANSPORTER PERMEASE PROTEIN YCJO"/>
    <property type="match status" value="1"/>
</dbReference>
<evidence type="ECO:0000256" key="6">
    <source>
        <dbReference type="ARBA" id="ARBA00023136"/>
    </source>
</evidence>
<accession>A0A5B8M7U8</accession>
<evidence type="ECO:0000256" key="7">
    <source>
        <dbReference type="RuleBase" id="RU363032"/>
    </source>
</evidence>
<dbReference type="InterPro" id="IPR051393">
    <property type="entry name" value="ABC_transporter_permease"/>
</dbReference>
<evidence type="ECO:0000256" key="4">
    <source>
        <dbReference type="ARBA" id="ARBA00022692"/>
    </source>
</evidence>
<feature type="transmembrane region" description="Helical" evidence="7">
    <location>
        <begin position="113"/>
        <end position="134"/>
    </location>
</feature>
<protein>
    <submittedName>
        <fullName evidence="9">Sugar ABC transporter permease</fullName>
    </submittedName>
</protein>
<dbReference type="InterPro" id="IPR035906">
    <property type="entry name" value="MetI-like_sf"/>
</dbReference>
<keyword evidence="2 7" id="KW-0813">Transport</keyword>
<comment type="subcellular location">
    <subcellularLocation>
        <location evidence="1 7">Cell membrane</location>
        <topology evidence="1 7">Multi-pass membrane protein</topology>
    </subcellularLocation>
</comment>
<dbReference type="InterPro" id="IPR000515">
    <property type="entry name" value="MetI-like"/>
</dbReference>
<evidence type="ECO:0000313" key="9">
    <source>
        <dbReference type="EMBL" id="QDZ15672.1"/>
    </source>
</evidence>
<organism evidence="9 10">
    <name type="scientific">Humibacter ginsenosidimutans</name>
    <dbReference type="NCBI Taxonomy" id="2599293"/>
    <lineage>
        <taxon>Bacteria</taxon>
        <taxon>Bacillati</taxon>
        <taxon>Actinomycetota</taxon>
        <taxon>Actinomycetes</taxon>
        <taxon>Micrococcales</taxon>
        <taxon>Microbacteriaceae</taxon>
        <taxon>Humibacter</taxon>
    </lineage>
</organism>
<name>A0A5B8M7U8_9MICO</name>
<dbReference type="RefSeq" id="WP_146321706.1">
    <property type="nucleotide sequence ID" value="NZ_CP042305.1"/>
</dbReference>
<dbReference type="Proteomes" id="UP000320216">
    <property type="component" value="Chromosome"/>
</dbReference>
<keyword evidence="3" id="KW-1003">Cell membrane</keyword>
<keyword evidence="5 7" id="KW-1133">Transmembrane helix</keyword>
<dbReference type="KEGG" id="huw:FPZ11_13705"/>
<feature type="transmembrane region" description="Helical" evidence="7">
    <location>
        <begin position="217"/>
        <end position="237"/>
    </location>
</feature>
<dbReference type="CDD" id="cd06261">
    <property type="entry name" value="TM_PBP2"/>
    <property type="match status" value="1"/>
</dbReference>
<feature type="domain" description="ABC transmembrane type-1" evidence="8">
    <location>
        <begin position="76"/>
        <end position="284"/>
    </location>
</feature>
<dbReference type="EMBL" id="CP042305">
    <property type="protein sequence ID" value="QDZ15672.1"/>
    <property type="molecule type" value="Genomic_DNA"/>
</dbReference>
<dbReference type="Gene3D" id="1.10.3720.10">
    <property type="entry name" value="MetI-like"/>
    <property type="match status" value="1"/>
</dbReference>
<comment type="similarity">
    <text evidence="7">Belongs to the binding-protein-dependent transport system permease family.</text>
</comment>
<evidence type="ECO:0000256" key="3">
    <source>
        <dbReference type="ARBA" id="ARBA00022475"/>
    </source>
</evidence>
<dbReference type="AlphaFoldDB" id="A0A5B8M7U8"/>
<dbReference type="SUPFAM" id="SSF161098">
    <property type="entry name" value="MetI-like"/>
    <property type="match status" value="1"/>
</dbReference>
<feature type="transmembrane region" description="Helical" evidence="7">
    <location>
        <begin position="257"/>
        <end position="283"/>
    </location>
</feature>
<feature type="transmembrane region" description="Helical" evidence="7">
    <location>
        <begin position="154"/>
        <end position="185"/>
    </location>
</feature>
<keyword evidence="6 7" id="KW-0472">Membrane</keyword>
<dbReference type="OrthoDB" id="145927at2"/>
<dbReference type="GO" id="GO:0055085">
    <property type="term" value="P:transmembrane transport"/>
    <property type="evidence" value="ECO:0007669"/>
    <property type="project" value="InterPro"/>
</dbReference>
<evidence type="ECO:0000256" key="5">
    <source>
        <dbReference type="ARBA" id="ARBA00022989"/>
    </source>
</evidence>
<dbReference type="PANTHER" id="PTHR30193">
    <property type="entry name" value="ABC TRANSPORTER PERMEASE PROTEIN"/>
    <property type="match status" value="1"/>
</dbReference>
<reference evidence="9 10" key="1">
    <citation type="submission" date="2019-07" db="EMBL/GenBank/DDBJ databases">
        <title>Full genome sequence of Humibacter sp. WJ7-1.</title>
        <authorList>
            <person name="Im W.-T."/>
        </authorList>
    </citation>
    <scope>NUCLEOTIDE SEQUENCE [LARGE SCALE GENOMIC DNA]</scope>
    <source>
        <strain evidence="9 10">WJ7-1</strain>
    </source>
</reference>
<proteinExistence type="inferred from homology"/>